<evidence type="ECO:0000256" key="6">
    <source>
        <dbReference type="ARBA" id="ARBA00022833"/>
    </source>
</evidence>
<evidence type="ECO:0000256" key="4">
    <source>
        <dbReference type="ARBA" id="ARBA00021130"/>
    </source>
</evidence>
<evidence type="ECO:0000256" key="3">
    <source>
        <dbReference type="ARBA" id="ARBA00012499"/>
    </source>
</evidence>
<dbReference type="PANTHER" id="PTHR10173:SF52">
    <property type="entry name" value="METHIONINE-R-SULFOXIDE REDUCTASE B1"/>
    <property type="match status" value="1"/>
</dbReference>
<dbReference type="STRING" id="505317.OA57_10675"/>
<proteinExistence type="inferred from homology"/>
<evidence type="ECO:0000256" key="2">
    <source>
        <dbReference type="ARBA" id="ARBA00007174"/>
    </source>
</evidence>
<evidence type="ECO:0000256" key="8">
    <source>
        <dbReference type="ARBA" id="ARBA00048488"/>
    </source>
</evidence>
<dbReference type="GO" id="GO:0006979">
    <property type="term" value="P:response to oxidative stress"/>
    <property type="evidence" value="ECO:0007669"/>
    <property type="project" value="InterPro"/>
</dbReference>
<feature type="domain" description="MsrB" evidence="10">
    <location>
        <begin position="1"/>
        <end position="122"/>
    </location>
</feature>
<dbReference type="InterPro" id="IPR028427">
    <property type="entry name" value="Met_Sox_Rdtase_MsrB"/>
</dbReference>
<gene>
    <name evidence="11" type="ORF">OA57_10675</name>
</gene>
<dbReference type="FunFam" id="2.170.150.20:FF:000001">
    <property type="entry name" value="Peptide methionine sulfoxide reductase MsrB"/>
    <property type="match status" value="1"/>
</dbReference>
<dbReference type="RefSeq" id="WP_034617543.1">
    <property type="nucleotide sequence ID" value="NZ_JSUM01000015.1"/>
</dbReference>
<dbReference type="AlphaFoldDB" id="A0A0A3AK89"/>
<dbReference type="PANTHER" id="PTHR10173">
    <property type="entry name" value="METHIONINE SULFOXIDE REDUCTASE"/>
    <property type="match status" value="1"/>
</dbReference>
<evidence type="ECO:0000313" key="11">
    <source>
        <dbReference type="EMBL" id="KGQ69711.1"/>
    </source>
</evidence>
<comment type="cofactor">
    <cofactor evidence="1">
        <name>Zn(2+)</name>
        <dbReference type="ChEBI" id="CHEBI:29105"/>
    </cofactor>
</comment>
<evidence type="ECO:0000256" key="7">
    <source>
        <dbReference type="ARBA" id="ARBA00023002"/>
    </source>
</evidence>
<dbReference type="GO" id="GO:0046872">
    <property type="term" value="F:metal ion binding"/>
    <property type="evidence" value="ECO:0007669"/>
    <property type="project" value="UniProtKB-KW"/>
</dbReference>
<dbReference type="GO" id="GO:0030091">
    <property type="term" value="P:protein repair"/>
    <property type="evidence" value="ECO:0007669"/>
    <property type="project" value="InterPro"/>
</dbReference>
<name>A0A0A3AK89_9PAST</name>
<comment type="similarity">
    <text evidence="2">Belongs to the MsrB Met sulfoxide reductase family.</text>
</comment>
<dbReference type="SUPFAM" id="SSF51316">
    <property type="entry name" value="Mss4-like"/>
    <property type="match status" value="1"/>
</dbReference>
<reference evidence="11 12" key="1">
    <citation type="submission" date="2014-11" db="EMBL/GenBank/DDBJ databases">
        <title>Draft genome sequence of Chelonobacter oris 1662T, associated with respiratory disease in Hermann's Tortoises.</title>
        <authorList>
            <person name="Kudirkiene E."/>
            <person name="Hansen M.J."/>
            <person name="Bojesen A.M."/>
        </authorList>
    </citation>
    <scope>NUCLEOTIDE SEQUENCE [LARGE SCALE GENOMIC DNA]</scope>
    <source>
        <strain evidence="11 12">1662</strain>
    </source>
</reference>
<comment type="catalytic activity">
    <reaction evidence="8">
        <text>L-methionyl-[protein] + [thioredoxin]-disulfide + H2O = L-methionyl-(R)-S-oxide-[protein] + [thioredoxin]-dithiol</text>
        <dbReference type="Rhea" id="RHEA:24164"/>
        <dbReference type="Rhea" id="RHEA-COMP:10698"/>
        <dbReference type="Rhea" id="RHEA-COMP:10700"/>
        <dbReference type="Rhea" id="RHEA-COMP:12313"/>
        <dbReference type="Rhea" id="RHEA-COMP:12314"/>
        <dbReference type="ChEBI" id="CHEBI:15377"/>
        <dbReference type="ChEBI" id="CHEBI:16044"/>
        <dbReference type="ChEBI" id="CHEBI:29950"/>
        <dbReference type="ChEBI" id="CHEBI:45764"/>
        <dbReference type="ChEBI" id="CHEBI:50058"/>
        <dbReference type="EC" id="1.8.4.12"/>
    </reaction>
</comment>
<evidence type="ECO:0000256" key="1">
    <source>
        <dbReference type="ARBA" id="ARBA00001947"/>
    </source>
</evidence>
<dbReference type="EMBL" id="JSUM01000015">
    <property type="protein sequence ID" value="KGQ69711.1"/>
    <property type="molecule type" value="Genomic_DNA"/>
</dbReference>
<dbReference type="InterPro" id="IPR011057">
    <property type="entry name" value="Mss4-like_sf"/>
</dbReference>
<dbReference type="NCBIfam" id="TIGR00357">
    <property type="entry name" value="peptide-methionine (R)-S-oxide reductase MsrB"/>
    <property type="match status" value="1"/>
</dbReference>
<dbReference type="EC" id="1.8.4.12" evidence="3"/>
<dbReference type="InterPro" id="IPR002579">
    <property type="entry name" value="Met_Sox_Rdtase_MsrB_dom"/>
</dbReference>
<dbReference type="Gene3D" id="2.170.150.20">
    <property type="entry name" value="Peptide methionine sulfoxide reductase"/>
    <property type="match status" value="1"/>
</dbReference>
<evidence type="ECO:0000256" key="5">
    <source>
        <dbReference type="ARBA" id="ARBA00022723"/>
    </source>
</evidence>
<evidence type="ECO:0000256" key="9">
    <source>
        <dbReference type="ARBA" id="ARBA00075819"/>
    </source>
</evidence>
<sequence>MKTKEQLNAEQRRICLEQGTELPFSGKLLQQRNVGLYRCLLCDAALFLSDTKFDAGCGWPSFYRPVSGQSIRYLDDYSLSRHRTEIRCGNCDSHLGHVFNDGPPPTGLRFCVNSVSMIFEDQESGEIIEG</sequence>
<protein>
    <recommendedName>
        <fullName evidence="4">Peptide methionine sulfoxide reductase MsrB</fullName>
        <ecNumber evidence="3">1.8.4.12</ecNumber>
    </recommendedName>
    <alternativeName>
        <fullName evidence="9">Peptide-methionine (R)-S-oxide reductase</fullName>
    </alternativeName>
</protein>
<evidence type="ECO:0000313" key="12">
    <source>
        <dbReference type="Proteomes" id="UP000030380"/>
    </source>
</evidence>
<keyword evidence="12" id="KW-1185">Reference proteome</keyword>
<dbReference type="Proteomes" id="UP000030380">
    <property type="component" value="Unassembled WGS sequence"/>
</dbReference>
<comment type="caution">
    <text evidence="11">The sequence shown here is derived from an EMBL/GenBank/DDBJ whole genome shotgun (WGS) entry which is preliminary data.</text>
</comment>
<dbReference type="PROSITE" id="PS51790">
    <property type="entry name" value="MSRB"/>
    <property type="match status" value="1"/>
</dbReference>
<dbReference type="GO" id="GO:0033743">
    <property type="term" value="F:peptide-methionine (R)-S-oxide reductase activity"/>
    <property type="evidence" value="ECO:0007669"/>
    <property type="project" value="UniProtKB-EC"/>
</dbReference>
<dbReference type="Pfam" id="PF01641">
    <property type="entry name" value="SelR"/>
    <property type="match status" value="1"/>
</dbReference>
<accession>A0A0A3AK89</accession>
<keyword evidence="7" id="KW-0560">Oxidoreductase</keyword>
<evidence type="ECO:0000259" key="10">
    <source>
        <dbReference type="PROSITE" id="PS51790"/>
    </source>
</evidence>
<keyword evidence="5" id="KW-0479">Metal-binding</keyword>
<organism evidence="11 12">
    <name type="scientific">Chelonobacter oris</name>
    <dbReference type="NCBI Taxonomy" id="505317"/>
    <lineage>
        <taxon>Bacteria</taxon>
        <taxon>Pseudomonadati</taxon>
        <taxon>Pseudomonadota</taxon>
        <taxon>Gammaproteobacteria</taxon>
        <taxon>Pasteurellales</taxon>
        <taxon>Pasteurellaceae</taxon>
        <taxon>Chelonobacter</taxon>
    </lineage>
</organism>
<keyword evidence="6" id="KW-0862">Zinc</keyword>
<dbReference type="GO" id="GO:0005737">
    <property type="term" value="C:cytoplasm"/>
    <property type="evidence" value="ECO:0007669"/>
    <property type="project" value="TreeGrafter"/>
</dbReference>
<dbReference type="OrthoDB" id="9785497at2"/>